<name>A0A110B2N8_9SPHI</name>
<accession>A0A110B2N8</accession>
<dbReference type="KEGG" id="mgot:MgSA37_01757"/>
<evidence type="ECO:0000313" key="2">
    <source>
        <dbReference type="Proteomes" id="UP000218263"/>
    </source>
</evidence>
<proteinExistence type="predicted"/>
<dbReference type="PROSITE" id="PS51257">
    <property type="entry name" value="PROKAR_LIPOPROTEIN"/>
    <property type="match status" value="1"/>
</dbReference>
<dbReference type="EMBL" id="AP017313">
    <property type="protein sequence ID" value="BAU53588.1"/>
    <property type="molecule type" value="Genomic_DNA"/>
</dbReference>
<dbReference type="OrthoDB" id="747483at2"/>
<gene>
    <name evidence="1" type="ORF">MgSA37_01757</name>
</gene>
<evidence type="ECO:0000313" key="1">
    <source>
        <dbReference type="EMBL" id="BAU53588.1"/>
    </source>
</evidence>
<reference evidence="1 2" key="1">
    <citation type="submission" date="2015-12" db="EMBL/GenBank/DDBJ databases">
        <title>Genome sequence of Mucilaginibacter gotjawali.</title>
        <authorList>
            <person name="Lee J.S."/>
            <person name="Lee K.C."/>
            <person name="Kim K.K."/>
            <person name="Lee B.W."/>
        </authorList>
    </citation>
    <scope>NUCLEOTIDE SEQUENCE [LARGE SCALE GENOMIC DNA]</scope>
    <source>
        <strain evidence="1 2">SA3-7</strain>
    </source>
</reference>
<keyword evidence="2" id="KW-1185">Reference proteome</keyword>
<dbReference type="RefSeq" id="WP_096351215.1">
    <property type="nucleotide sequence ID" value="NZ_AP017313.1"/>
</dbReference>
<sequence length="332" mass="36749">MKLSVTAILTFFILYSCNSSHKKLKSNANELIYNTADTTAGDLSVSLNLTGKIKAAQLAAQIRLSNSGSAPIDFQEMEIATPGGIRSGPVAGFEPFSLPPGKDTTLYVRFKPVNNLKLYQVTGMSGNFKASYKVSVSYKTGSDNLVSMALNSTTEKTEFNTYSKEAKNAVTGYSFDTKTGFNEREKKYLETIMPAVKSPFVYLSEQEIAVSGLNFKLKTYNEPDTVHAEFFIVNHADFPVKVITDSLNVMLNNETDNEEKAIVKIEKISGAQNDINMMEKGDRVLIHFKKFIKTPAAGVDPLILHLRGAFILSGRKDLFNEDLRLQPVLNLR</sequence>
<dbReference type="AlphaFoldDB" id="A0A110B2N8"/>
<protein>
    <submittedName>
        <fullName evidence="1">Uncharacterized protein</fullName>
    </submittedName>
</protein>
<organism evidence="1 2">
    <name type="scientific">Mucilaginibacter gotjawali</name>
    <dbReference type="NCBI Taxonomy" id="1550579"/>
    <lineage>
        <taxon>Bacteria</taxon>
        <taxon>Pseudomonadati</taxon>
        <taxon>Bacteroidota</taxon>
        <taxon>Sphingobacteriia</taxon>
        <taxon>Sphingobacteriales</taxon>
        <taxon>Sphingobacteriaceae</taxon>
        <taxon>Mucilaginibacter</taxon>
    </lineage>
</organism>
<dbReference type="Proteomes" id="UP000218263">
    <property type="component" value="Chromosome"/>
</dbReference>